<dbReference type="PANTHER" id="PTHR30146:SF109">
    <property type="entry name" value="HTH-TYPE TRANSCRIPTIONAL REGULATOR GALS"/>
    <property type="match status" value="1"/>
</dbReference>
<protein>
    <submittedName>
        <fullName evidence="5">LacI family transcriptional regulator</fullName>
    </submittedName>
</protein>
<proteinExistence type="predicted"/>
<keyword evidence="1" id="KW-0805">Transcription regulation</keyword>
<dbReference type="InterPro" id="IPR000843">
    <property type="entry name" value="HTH_LacI"/>
</dbReference>
<reference evidence="5 6" key="2">
    <citation type="submission" date="2020-02" db="EMBL/GenBank/DDBJ databases">
        <title>Candidatus Galacturonibacter soehngenii shows hetero-acetogenic catabolism of galacturonic acid but lacks a canonical carbon monoxide dehydrogenase/acetyl-CoA synthase complex.</title>
        <authorList>
            <person name="Diender M."/>
            <person name="Stouten G.R."/>
            <person name="Petersen J.F."/>
            <person name="Nielsen P.H."/>
            <person name="Dueholm M.S."/>
            <person name="Pronk J.T."/>
            <person name="Van Loosdrecht M.C.M."/>
        </authorList>
    </citation>
    <scope>NUCLEOTIDE SEQUENCE [LARGE SCALE GENOMIC DNA]</scope>
    <source>
        <strain evidence="5">GalUA</strain>
    </source>
</reference>
<gene>
    <name evidence="5" type="ORF">F7O84_18760</name>
</gene>
<evidence type="ECO:0000313" key="5">
    <source>
        <dbReference type="EMBL" id="KAB1434526.1"/>
    </source>
</evidence>
<dbReference type="EMBL" id="WAGX01000008">
    <property type="protein sequence ID" value="KAB1434526.1"/>
    <property type="molecule type" value="Genomic_DNA"/>
</dbReference>
<name>A0A7V7UAM9_9FIRM</name>
<accession>A0A7V7UAM9</accession>
<evidence type="ECO:0000313" key="6">
    <source>
        <dbReference type="Proteomes" id="UP000461768"/>
    </source>
</evidence>
<dbReference type="Gene3D" id="1.10.260.40">
    <property type="entry name" value="lambda repressor-like DNA-binding domains"/>
    <property type="match status" value="1"/>
</dbReference>
<sequence>MATIRDIANKLGISPGTVSKGLNGASDISESMRQAVLDTAVELGYKPKTMQFDKKICIMVENMNYESIDQFGYEIISGFERAAARKNYEVTIIPTNLTLQTKEQYDTFMLKNGYLGAFLLGFELHDDYVKQLDHTKVPTVLLDNFIADNKHVGYVGTDNYEGIKNAILHLKSLNHRKIAFLNGTKNSMITQKRQDAFLQAMEHAQLTPFESLIAYGNFNEDCAKDHVESFLKHGATAILCASDLIASGVMKELSLKNLQVPKDISVIGYDDIPLAKYLTPSLTTIRQNRTELGNSAFVLLDSLIHNIHISRIELRPEFVIRDSTSPALS</sequence>
<dbReference type="RefSeq" id="WP_151148612.1">
    <property type="nucleotide sequence ID" value="NZ_WAGX01000008.1"/>
</dbReference>
<dbReference type="PROSITE" id="PS50932">
    <property type="entry name" value="HTH_LACI_2"/>
    <property type="match status" value="1"/>
</dbReference>
<dbReference type="PANTHER" id="PTHR30146">
    <property type="entry name" value="LACI-RELATED TRANSCRIPTIONAL REPRESSOR"/>
    <property type="match status" value="1"/>
</dbReference>
<dbReference type="GO" id="GO:0000976">
    <property type="term" value="F:transcription cis-regulatory region binding"/>
    <property type="evidence" value="ECO:0007669"/>
    <property type="project" value="TreeGrafter"/>
</dbReference>
<dbReference type="InterPro" id="IPR028082">
    <property type="entry name" value="Peripla_BP_I"/>
</dbReference>
<evidence type="ECO:0000259" key="4">
    <source>
        <dbReference type="PROSITE" id="PS50932"/>
    </source>
</evidence>
<dbReference type="AlphaFoldDB" id="A0A7V7UAM9"/>
<dbReference type="SUPFAM" id="SSF47413">
    <property type="entry name" value="lambda repressor-like DNA-binding domains"/>
    <property type="match status" value="1"/>
</dbReference>
<dbReference type="SUPFAM" id="SSF53822">
    <property type="entry name" value="Periplasmic binding protein-like I"/>
    <property type="match status" value="1"/>
</dbReference>
<feature type="domain" description="HTH lacI-type" evidence="4">
    <location>
        <begin position="2"/>
        <end position="47"/>
    </location>
</feature>
<dbReference type="CDD" id="cd01392">
    <property type="entry name" value="HTH_LacI"/>
    <property type="match status" value="1"/>
</dbReference>
<organism evidence="5 6">
    <name type="scientific">Candidatus Galacturonatibacter soehngenii</name>
    <dbReference type="NCBI Taxonomy" id="2307010"/>
    <lineage>
        <taxon>Bacteria</taxon>
        <taxon>Bacillati</taxon>
        <taxon>Bacillota</taxon>
        <taxon>Clostridia</taxon>
        <taxon>Lachnospirales</taxon>
        <taxon>Lachnospiraceae</taxon>
        <taxon>Candidatus Galacturonatibacter</taxon>
    </lineage>
</organism>
<dbReference type="SMART" id="SM00354">
    <property type="entry name" value="HTH_LACI"/>
    <property type="match status" value="1"/>
</dbReference>
<evidence type="ECO:0000256" key="3">
    <source>
        <dbReference type="ARBA" id="ARBA00023163"/>
    </source>
</evidence>
<comment type="caution">
    <text evidence="5">The sequence shown here is derived from an EMBL/GenBank/DDBJ whole genome shotgun (WGS) entry which is preliminary data.</text>
</comment>
<dbReference type="OrthoDB" id="9789891at2"/>
<dbReference type="Pfam" id="PF13377">
    <property type="entry name" value="Peripla_BP_3"/>
    <property type="match status" value="1"/>
</dbReference>
<dbReference type="InterPro" id="IPR010982">
    <property type="entry name" value="Lambda_DNA-bd_dom_sf"/>
</dbReference>
<keyword evidence="2" id="KW-0238">DNA-binding</keyword>
<dbReference type="CDD" id="cd06267">
    <property type="entry name" value="PBP1_LacI_sugar_binding-like"/>
    <property type="match status" value="1"/>
</dbReference>
<keyword evidence="3" id="KW-0804">Transcription</keyword>
<dbReference type="Proteomes" id="UP000461768">
    <property type="component" value="Unassembled WGS sequence"/>
</dbReference>
<dbReference type="Gene3D" id="3.40.50.2300">
    <property type="match status" value="2"/>
</dbReference>
<dbReference type="Pfam" id="PF00356">
    <property type="entry name" value="LacI"/>
    <property type="match status" value="1"/>
</dbReference>
<dbReference type="GO" id="GO:0003700">
    <property type="term" value="F:DNA-binding transcription factor activity"/>
    <property type="evidence" value="ECO:0007669"/>
    <property type="project" value="TreeGrafter"/>
</dbReference>
<evidence type="ECO:0000256" key="1">
    <source>
        <dbReference type="ARBA" id="ARBA00023015"/>
    </source>
</evidence>
<reference evidence="5 6" key="1">
    <citation type="submission" date="2019-09" db="EMBL/GenBank/DDBJ databases">
        <authorList>
            <person name="Valk L.C."/>
        </authorList>
    </citation>
    <scope>NUCLEOTIDE SEQUENCE [LARGE SCALE GENOMIC DNA]</scope>
    <source>
        <strain evidence="5">GalUA</strain>
    </source>
</reference>
<dbReference type="InterPro" id="IPR046335">
    <property type="entry name" value="LacI/GalR-like_sensor"/>
</dbReference>
<evidence type="ECO:0000256" key="2">
    <source>
        <dbReference type="ARBA" id="ARBA00023125"/>
    </source>
</evidence>
<keyword evidence="6" id="KW-1185">Reference proteome</keyword>